<organism evidence="3 4">
    <name type="scientific">Klebsiella phage Miami</name>
    <dbReference type="NCBI Taxonomy" id="2767581"/>
    <lineage>
        <taxon>Viruses</taxon>
        <taxon>Duplodnaviria</taxon>
        <taxon>Heunggongvirae</taxon>
        <taxon>Uroviricota</taxon>
        <taxon>Caudoviricetes</taxon>
        <taxon>Chimalliviridae</taxon>
        <taxon>Miamivirus</taxon>
        <taxon>Miamivirus miami</taxon>
    </lineage>
</organism>
<accession>A0A873WMM2</accession>
<feature type="transmembrane region" description="Helical" evidence="2">
    <location>
        <begin position="128"/>
        <end position="154"/>
    </location>
</feature>
<dbReference type="Proteomes" id="UP000662782">
    <property type="component" value="Segment"/>
</dbReference>
<gene>
    <name evidence="3" type="ORF">CPT_Miami_230</name>
</gene>
<keyword evidence="4" id="KW-1185">Reference proteome</keyword>
<feature type="region of interest" description="Disordered" evidence="1">
    <location>
        <begin position="344"/>
        <end position="384"/>
    </location>
</feature>
<keyword evidence="2" id="KW-0472">Membrane</keyword>
<dbReference type="EMBL" id="MT701590">
    <property type="protein sequence ID" value="QPB09325.1"/>
    <property type="molecule type" value="Genomic_DNA"/>
</dbReference>
<evidence type="ECO:0000313" key="4">
    <source>
        <dbReference type="Proteomes" id="UP000662782"/>
    </source>
</evidence>
<protein>
    <submittedName>
        <fullName evidence="3">Putative structural protein</fullName>
    </submittedName>
</protein>
<proteinExistence type="predicted"/>
<keyword evidence="2" id="KW-1133">Transmembrane helix</keyword>
<keyword evidence="2" id="KW-0812">Transmembrane</keyword>
<evidence type="ECO:0000256" key="2">
    <source>
        <dbReference type="SAM" id="Phobius"/>
    </source>
</evidence>
<name>A0A873WMM2_9CAUD</name>
<feature type="compositionally biased region" description="Low complexity" evidence="1">
    <location>
        <begin position="344"/>
        <end position="377"/>
    </location>
</feature>
<evidence type="ECO:0000256" key="1">
    <source>
        <dbReference type="SAM" id="MobiDB-lite"/>
    </source>
</evidence>
<reference evidence="3 4" key="1">
    <citation type="submission" date="2020-07" db="EMBL/GenBank/DDBJ databases">
        <title>Complete genome sequence of Klebsiella pneumoniae phage Miami.</title>
        <authorList>
            <person name="Mora D.A."/>
            <person name="Lessor L."/>
            <person name="Gill J."/>
            <person name="Liu M."/>
        </authorList>
    </citation>
    <scope>NUCLEOTIDE SEQUENCE [LARGE SCALE GENOMIC DNA]</scope>
</reference>
<evidence type="ECO:0000313" key="3">
    <source>
        <dbReference type="EMBL" id="QPB09325.1"/>
    </source>
</evidence>
<sequence length="716" mass="78338">MANSISLRDRNLIAKSFKLMCTGIDNVTIRDHLNKDLYYNFFSSAIGDNRYINPVPQFGPATDPRYSQFLSSSYGGMGTQYKKIYDDNASLLTITVGVPEFTGILTFLERMFDPVAAIQANKGRSPSLAFYFGQGLGTLAFWPIQLISIGMTFLDFLMDTPRNQYYYVKPSMGMYLTAANNFLNDVATAQGFIKPVLAIKKPPGAPINGVDPEEAGNYYNEIARLNALFPDCINDDGTIDVIRLVSLGTRKYRKFLSEIEKLNERIINSAQEKYDAMADIAKNIQFNAETLSGKQYGVNELMQKELNTTGKYRAKEEGYYPEKASAFTDQDAYTSILPQAITTDTTGTGTATTAPSDASSMNTDGSGTTTTASSGQGEFSSASESLESVTARLTAATDNVTDSSWAGQVADLVKTSWYGGLDAITWRVEHLGEVTDNFSSSATQSAVADKFNSMSKAANDLRFDLAGGMTGVGVVDGVISGLKEVAMGGINSIGIANIPMALMNNSYINIPDHWAESSANLHKETYRFYFEATYAHPYSQLMNIWVPLSLLMPIILPLSAGPSAHTSPFLCKIFSKSRAIMRTCMVDSATISFGQGVGGWKKDRKPLNCTVDISFVDLEKHVSLPISRAVSLLDMTNPAEAVNRMLIDTGKYTDYITRLSGSDYLDTVLRWNKLSRRLTTAKNSISQSVSAGNIAGIVNDSILNDVGRLFHQQFPR</sequence>